<dbReference type="EMBL" id="HAEJ01004597">
    <property type="protein sequence ID" value="SBS45054.1"/>
    <property type="molecule type" value="Transcribed_RNA"/>
</dbReference>
<sequence>THTHTSFWLTINLYRCSILDGALNTSQEPAACVVYCVSV</sequence>
<accession>A0A1A8U9T5</accession>
<gene>
    <name evidence="1" type="primary">SULF2</name>
</gene>
<dbReference type="AlphaFoldDB" id="A0A1A8U9T5"/>
<evidence type="ECO:0000313" key="1">
    <source>
        <dbReference type="EMBL" id="SBS45054.1"/>
    </source>
</evidence>
<proteinExistence type="predicted"/>
<reference evidence="1" key="1">
    <citation type="submission" date="2016-05" db="EMBL/GenBank/DDBJ databases">
        <authorList>
            <person name="Lavstsen T."/>
            <person name="Jespersen J.S."/>
        </authorList>
    </citation>
    <scope>NUCLEOTIDE SEQUENCE</scope>
    <source>
        <tissue evidence="1">Brain</tissue>
    </source>
</reference>
<feature type="non-terminal residue" evidence="1">
    <location>
        <position position="1"/>
    </location>
</feature>
<organism evidence="1">
    <name type="scientific">Nothobranchius furzeri</name>
    <name type="common">Turquoise killifish</name>
    <dbReference type="NCBI Taxonomy" id="105023"/>
    <lineage>
        <taxon>Eukaryota</taxon>
        <taxon>Metazoa</taxon>
        <taxon>Chordata</taxon>
        <taxon>Craniata</taxon>
        <taxon>Vertebrata</taxon>
        <taxon>Euteleostomi</taxon>
        <taxon>Actinopterygii</taxon>
        <taxon>Neopterygii</taxon>
        <taxon>Teleostei</taxon>
        <taxon>Neoteleostei</taxon>
        <taxon>Acanthomorphata</taxon>
        <taxon>Ovalentaria</taxon>
        <taxon>Atherinomorphae</taxon>
        <taxon>Cyprinodontiformes</taxon>
        <taxon>Nothobranchiidae</taxon>
        <taxon>Nothobranchius</taxon>
    </lineage>
</organism>
<name>A0A1A8U9T5_NOTFU</name>
<dbReference type="EMBL" id="HADY01020443">
    <property type="protein sequence ID" value="SBP58928.1"/>
    <property type="molecule type" value="Transcribed_RNA"/>
</dbReference>
<protein>
    <submittedName>
        <fullName evidence="1">Sulfatase 2</fullName>
    </submittedName>
</protein>
<reference evidence="1" key="2">
    <citation type="submission" date="2016-06" db="EMBL/GenBank/DDBJ databases">
        <title>The genome of a short-lived fish provides insights into sex chromosome evolution and the genetic control of aging.</title>
        <authorList>
            <person name="Reichwald K."/>
            <person name="Felder M."/>
            <person name="Petzold A."/>
            <person name="Koch P."/>
            <person name="Groth M."/>
            <person name="Platzer M."/>
        </authorList>
    </citation>
    <scope>NUCLEOTIDE SEQUENCE</scope>
    <source>
        <tissue evidence="1">Brain</tissue>
    </source>
</reference>